<dbReference type="SUPFAM" id="SSF48403">
    <property type="entry name" value="Ankyrin repeat"/>
    <property type="match status" value="1"/>
</dbReference>
<reference evidence="3" key="1">
    <citation type="submission" date="2006-10" db="EMBL/GenBank/DDBJ databases">
        <authorList>
            <person name="Amadeo P."/>
            <person name="Zhao Q."/>
            <person name="Wortman J."/>
            <person name="Fraser-Liggett C."/>
            <person name="Carlton J."/>
        </authorList>
    </citation>
    <scope>NUCLEOTIDE SEQUENCE</scope>
    <source>
        <strain evidence="3">G3</strain>
    </source>
</reference>
<evidence type="ECO:0000256" key="1">
    <source>
        <dbReference type="ARBA" id="ARBA00022737"/>
    </source>
</evidence>
<accession>A2HWM1</accession>
<dbReference type="OrthoDB" id="341259at2759"/>
<dbReference type="AlphaFoldDB" id="A2HWM1"/>
<protein>
    <submittedName>
        <fullName evidence="3">Uncharacterized protein</fullName>
    </submittedName>
</protein>
<sequence>GHLSHVAAKCGSTSFVEELLQHENVDVNRQNLMKRTPIFNAIENEKIEVVKVLLSREDLDLSVVDSEGHTAKDVALQTKNEDIINLLLNK</sequence>
<reference evidence="3" key="2">
    <citation type="journal article" date="2007" name="Science">
        <title>Draft genome sequence of the sexually transmitted pathogen Trichomonas vaginalis.</title>
        <authorList>
            <person name="Carlton J.M."/>
            <person name="Hirt R.P."/>
            <person name="Silva J.C."/>
            <person name="Delcher A.L."/>
            <person name="Schatz M."/>
            <person name="Zhao Q."/>
            <person name="Wortman J.R."/>
            <person name="Bidwell S.L."/>
            <person name="Alsmark U.C.M."/>
            <person name="Besteiro S."/>
            <person name="Sicheritz-Ponten T."/>
            <person name="Noel C.J."/>
            <person name="Dacks J.B."/>
            <person name="Foster P.G."/>
            <person name="Simillion C."/>
            <person name="Van de Peer Y."/>
            <person name="Miranda-Saavedra D."/>
            <person name="Barton G.J."/>
            <person name="Westrop G.D."/>
            <person name="Mueller S."/>
            <person name="Dessi D."/>
            <person name="Fiori P.L."/>
            <person name="Ren Q."/>
            <person name="Paulsen I."/>
            <person name="Zhang H."/>
            <person name="Bastida-Corcuera F.D."/>
            <person name="Simoes-Barbosa A."/>
            <person name="Brown M.T."/>
            <person name="Hayes R.D."/>
            <person name="Mukherjee M."/>
            <person name="Okumura C.Y."/>
            <person name="Schneider R."/>
            <person name="Smith A.J."/>
            <person name="Vanacova S."/>
            <person name="Villalvazo M."/>
            <person name="Haas B.J."/>
            <person name="Pertea M."/>
            <person name="Feldblyum T.V."/>
            <person name="Utterback T.R."/>
            <person name="Shu C.L."/>
            <person name="Osoegawa K."/>
            <person name="de Jong P.J."/>
            <person name="Hrdy I."/>
            <person name="Horvathova L."/>
            <person name="Zubacova Z."/>
            <person name="Dolezal P."/>
            <person name="Malik S.B."/>
            <person name="Logsdon J.M. Jr."/>
            <person name="Henze K."/>
            <person name="Gupta A."/>
            <person name="Wang C.C."/>
            <person name="Dunne R.L."/>
            <person name="Upcroft J.A."/>
            <person name="Upcroft P."/>
            <person name="White O."/>
            <person name="Salzberg S.L."/>
            <person name="Tang P."/>
            <person name="Chiu C.-H."/>
            <person name="Lee Y.-S."/>
            <person name="Embley T.M."/>
            <person name="Coombs G.H."/>
            <person name="Mottram J.C."/>
            <person name="Tachezy J."/>
            <person name="Fraser-Liggett C.M."/>
            <person name="Johnson P.J."/>
        </authorList>
    </citation>
    <scope>NUCLEOTIDE SEQUENCE [LARGE SCALE GENOMIC DNA]</scope>
    <source>
        <strain evidence="3">G3</strain>
    </source>
</reference>
<keyword evidence="4" id="KW-1185">Reference proteome</keyword>
<proteinExistence type="predicted"/>
<dbReference type="Pfam" id="PF12796">
    <property type="entry name" value="Ank_2"/>
    <property type="match status" value="1"/>
</dbReference>
<name>A2HWM1_TRIV3</name>
<dbReference type="GO" id="GO:0004540">
    <property type="term" value="F:RNA nuclease activity"/>
    <property type="evidence" value="ECO:0000318"/>
    <property type="project" value="GO_Central"/>
</dbReference>
<keyword evidence="1" id="KW-0677">Repeat</keyword>
<evidence type="ECO:0000256" key="2">
    <source>
        <dbReference type="ARBA" id="ARBA00023043"/>
    </source>
</evidence>
<dbReference type="InterPro" id="IPR036770">
    <property type="entry name" value="Ankyrin_rpt-contain_sf"/>
</dbReference>
<dbReference type="GO" id="GO:0003723">
    <property type="term" value="F:RNA binding"/>
    <property type="evidence" value="ECO:0000318"/>
    <property type="project" value="GO_Central"/>
</dbReference>
<keyword evidence="2" id="KW-0040">ANK repeat</keyword>
<dbReference type="InterPro" id="IPR002110">
    <property type="entry name" value="Ankyrin_rpt"/>
</dbReference>
<dbReference type="SMR" id="A2HWM1"/>
<dbReference type="InParanoid" id="A2HWM1"/>
<dbReference type="GO" id="GO:0006396">
    <property type="term" value="P:RNA processing"/>
    <property type="evidence" value="ECO:0000318"/>
    <property type="project" value="GO_Central"/>
</dbReference>
<evidence type="ECO:0000313" key="4">
    <source>
        <dbReference type="Proteomes" id="UP000001542"/>
    </source>
</evidence>
<dbReference type="EMBL" id="DS146744">
    <property type="protein sequence ID" value="EAX66196.1"/>
    <property type="molecule type" value="Genomic_DNA"/>
</dbReference>
<organism evidence="3 4">
    <name type="scientific">Trichomonas vaginalis (strain ATCC PRA-98 / G3)</name>
    <dbReference type="NCBI Taxonomy" id="412133"/>
    <lineage>
        <taxon>Eukaryota</taxon>
        <taxon>Metamonada</taxon>
        <taxon>Parabasalia</taxon>
        <taxon>Trichomonadida</taxon>
        <taxon>Trichomonadidae</taxon>
        <taxon>Trichomonas</taxon>
    </lineage>
</organism>
<dbReference type="Proteomes" id="UP000001542">
    <property type="component" value="Unassembled WGS sequence"/>
</dbReference>
<evidence type="ECO:0000313" key="3">
    <source>
        <dbReference type="EMBL" id="EAX66196.1"/>
    </source>
</evidence>
<gene>
    <name evidence="3" type="ORF">TVAG_532580</name>
</gene>
<feature type="non-terminal residue" evidence="3">
    <location>
        <position position="1"/>
    </location>
</feature>
<dbReference type="PANTHER" id="PTHR24141">
    <property type="entry name" value="2-5A-DEPENDENT RIBONUCLEASE"/>
    <property type="match status" value="1"/>
</dbReference>
<dbReference type="PANTHER" id="PTHR24141:SF1">
    <property type="entry name" value="2-5A-DEPENDENT RIBONUCLEASE"/>
    <property type="match status" value="1"/>
</dbReference>
<dbReference type="Gene3D" id="1.25.40.20">
    <property type="entry name" value="Ankyrin repeat-containing domain"/>
    <property type="match status" value="1"/>
</dbReference>
<dbReference type="VEuPathDB" id="TrichDB:TVAG_532580"/>
<dbReference type="VEuPathDB" id="TrichDB:TVAGG3_0823320"/>